<organism evidence="3 4">
    <name type="scientific">Armadillidium nasatum</name>
    <dbReference type="NCBI Taxonomy" id="96803"/>
    <lineage>
        <taxon>Eukaryota</taxon>
        <taxon>Metazoa</taxon>
        <taxon>Ecdysozoa</taxon>
        <taxon>Arthropoda</taxon>
        <taxon>Crustacea</taxon>
        <taxon>Multicrustacea</taxon>
        <taxon>Malacostraca</taxon>
        <taxon>Eumalacostraca</taxon>
        <taxon>Peracarida</taxon>
        <taxon>Isopoda</taxon>
        <taxon>Oniscidea</taxon>
        <taxon>Crinocheta</taxon>
        <taxon>Armadillidiidae</taxon>
        <taxon>Armadillidium</taxon>
    </lineage>
</organism>
<keyword evidence="2" id="KW-0812">Transmembrane</keyword>
<feature type="region of interest" description="Disordered" evidence="1">
    <location>
        <begin position="62"/>
        <end position="89"/>
    </location>
</feature>
<comment type="caution">
    <text evidence="3">The sequence shown here is derived from an EMBL/GenBank/DDBJ whole genome shotgun (WGS) entry which is preliminary data.</text>
</comment>
<protein>
    <submittedName>
        <fullName evidence="3">Uncharacterized protein</fullName>
    </submittedName>
</protein>
<reference evidence="3 4" key="1">
    <citation type="journal article" date="2019" name="PLoS Biol.">
        <title>Sex chromosomes control vertical transmission of feminizing Wolbachia symbionts in an isopod.</title>
        <authorList>
            <person name="Becking T."/>
            <person name="Chebbi M.A."/>
            <person name="Giraud I."/>
            <person name="Moumen B."/>
            <person name="Laverre T."/>
            <person name="Caubet Y."/>
            <person name="Peccoud J."/>
            <person name="Gilbert C."/>
            <person name="Cordaux R."/>
        </authorList>
    </citation>
    <scope>NUCLEOTIDE SEQUENCE [LARGE SCALE GENOMIC DNA]</scope>
    <source>
        <strain evidence="3">ANa2</strain>
        <tissue evidence="3">Whole body excluding digestive tract and cuticle</tissue>
    </source>
</reference>
<accession>A0A5N5TPQ7</accession>
<sequence length="306" mass="33518">MFSILKNKFRLLNIMYLGLLLFCFINLSTEQHRSNEGNSTSFDLAASDVSDIIGNISTVPHETKKSKVRKRPGAPPIPEPSISDSGDVHDINSDNLKLKNSTVSPRKGAFNPPLVNDLSKLNDSFPVIDKCESSCSNQTVNNTEETISNINRTDTMAIKNSSISGVESTKEFNATGGKDNEPVSIYSIVTTAAAPIPTIHESTKNSSIIKENVTSSNTEENNLKKNSSLTTLPSELFNLTLSSKKPFTASAVDGNSKKTNAWTIVGAVLVVLILCSCVGFVAYKRLYAYWDRRHYSRMDFLIDGLI</sequence>
<evidence type="ECO:0000313" key="4">
    <source>
        <dbReference type="Proteomes" id="UP000326759"/>
    </source>
</evidence>
<name>A0A5N5TPQ7_9CRUS</name>
<feature type="transmembrane region" description="Helical" evidence="2">
    <location>
        <begin position="261"/>
        <end position="283"/>
    </location>
</feature>
<evidence type="ECO:0000256" key="1">
    <source>
        <dbReference type="SAM" id="MobiDB-lite"/>
    </source>
</evidence>
<proteinExistence type="predicted"/>
<keyword evidence="2" id="KW-0472">Membrane</keyword>
<gene>
    <name evidence="3" type="ORF">Anas_03784</name>
</gene>
<evidence type="ECO:0000256" key="2">
    <source>
        <dbReference type="SAM" id="Phobius"/>
    </source>
</evidence>
<keyword evidence="4" id="KW-1185">Reference proteome</keyword>
<evidence type="ECO:0000313" key="3">
    <source>
        <dbReference type="EMBL" id="KAB7508136.1"/>
    </source>
</evidence>
<keyword evidence="2" id="KW-1133">Transmembrane helix</keyword>
<dbReference type="AlphaFoldDB" id="A0A5N5TPQ7"/>
<dbReference type="OrthoDB" id="10071013at2759"/>
<dbReference type="Proteomes" id="UP000326759">
    <property type="component" value="Unassembled WGS sequence"/>
</dbReference>
<dbReference type="EMBL" id="SEYY01000048">
    <property type="protein sequence ID" value="KAB7508136.1"/>
    <property type="molecule type" value="Genomic_DNA"/>
</dbReference>